<sequence>AFHEKKTLNIWNVKRENAIDIENLTTMIYETLISMDNTDESLENDYGFYFESITNLKIEKDQHEQYLANRIAKLVEQGDGYNYASRVKQFHKKQK</sequence>
<accession>A0A9N9C2J6</accession>
<dbReference type="OrthoDB" id="10433607at2759"/>
<dbReference type="AlphaFoldDB" id="A0A9N9C2J6"/>
<organism evidence="1 2">
    <name type="scientific">Racocetra fulgida</name>
    <dbReference type="NCBI Taxonomy" id="60492"/>
    <lineage>
        <taxon>Eukaryota</taxon>
        <taxon>Fungi</taxon>
        <taxon>Fungi incertae sedis</taxon>
        <taxon>Mucoromycota</taxon>
        <taxon>Glomeromycotina</taxon>
        <taxon>Glomeromycetes</taxon>
        <taxon>Diversisporales</taxon>
        <taxon>Gigasporaceae</taxon>
        <taxon>Racocetra</taxon>
    </lineage>
</organism>
<proteinExistence type="predicted"/>
<evidence type="ECO:0000313" key="2">
    <source>
        <dbReference type="Proteomes" id="UP000789396"/>
    </source>
</evidence>
<dbReference type="EMBL" id="CAJVPZ010007309">
    <property type="protein sequence ID" value="CAG8584614.1"/>
    <property type="molecule type" value="Genomic_DNA"/>
</dbReference>
<name>A0A9N9C2J6_9GLOM</name>
<gene>
    <name evidence="1" type="ORF">RFULGI_LOCUS5986</name>
</gene>
<reference evidence="1" key="1">
    <citation type="submission" date="2021-06" db="EMBL/GenBank/DDBJ databases">
        <authorList>
            <person name="Kallberg Y."/>
            <person name="Tangrot J."/>
            <person name="Rosling A."/>
        </authorList>
    </citation>
    <scope>NUCLEOTIDE SEQUENCE</scope>
    <source>
        <strain evidence="1">IN212</strain>
    </source>
</reference>
<evidence type="ECO:0000313" key="1">
    <source>
        <dbReference type="EMBL" id="CAG8584614.1"/>
    </source>
</evidence>
<dbReference type="Proteomes" id="UP000789396">
    <property type="component" value="Unassembled WGS sequence"/>
</dbReference>
<feature type="non-terminal residue" evidence="1">
    <location>
        <position position="1"/>
    </location>
</feature>
<protein>
    <submittedName>
        <fullName evidence="1">8787_t:CDS:1</fullName>
    </submittedName>
</protein>
<comment type="caution">
    <text evidence="1">The sequence shown here is derived from an EMBL/GenBank/DDBJ whole genome shotgun (WGS) entry which is preliminary data.</text>
</comment>
<keyword evidence="2" id="KW-1185">Reference proteome</keyword>